<evidence type="ECO:0000313" key="7">
    <source>
        <dbReference type="EMBL" id="CAI9104313.1"/>
    </source>
</evidence>
<reference evidence="7" key="1">
    <citation type="submission" date="2023-03" db="EMBL/GenBank/DDBJ databases">
        <authorList>
            <person name="Julca I."/>
        </authorList>
    </citation>
    <scope>NUCLEOTIDE SEQUENCE</scope>
</reference>
<dbReference type="Gene3D" id="3.30.40.10">
    <property type="entry name" value="Zinc/RING finger domain, C3HC4 (zinc finger)"/>
    <property type="match status" value="1"/>
</dbReference>
<organism evidence="7 8">
    <name type="scientific">Oldenlandia corymbosa var. corymbosa</name>
    <dbReference type="NCBI Taxonomy" id="529605"/>
    <lineage>
        <taxon>Eukaryota</taxon>
        <taxon>Viridiplantae</taxon>
        <taxon>Streptophyta</taxon>
        <taxon>Embryophyta</taxon>
        <taxon>Tracheophyta</taxon>
        <taxon>Spermatophyta</taxon>
        <taxon>Magnoliopsida</taxon>
        <taxon>eudicotyledons</taxon>
        <taxon>Gunneridae</taxon>
        <taxon>Pentapetalae</taxon>
        <taxon>asterids</taxon>
        <taxon>lamiids</taxon>
        <taxon>Gentianales</taxon>
        <taxon>Rubiaceae</taxon>
        <taxon>Rubioideae</taxon>
        <taxon>Spermacoceae</taxon>
        <taxon>Hedyotis-Oldenlandia complex</taxon>
        <taxon>Oldenlandia</taxon>
    </lineage>
</organism>
<dbReference type="GO" id="GO:0008270">
    <property type="term" value="F:zinc ion binding"/>
    <property type="evidence" value="ECO:0007669"/>
    <property type="project" value="UniProtKB-KW"/>
</dbReference>
<feature type="compositionally biased region" description="Basic residues" evidence="5">
    <location>
        <begin position="44"/>
        <end position="65"/>
    </location>
</feature>
<protein>
    <submittedName>
        <fullName evidence="7">OLC1v1002957C2</fullName>
    </submittedName>
</protein>
<dbReference type="SUPFAM" id="SSF57850">
    <property type="entry name" value="RING/U-box"/>
    <property type="match status" value="1"/>
</dbReference>
<dbReference type="Proteomes" id="UP001161247">
    <property type="component" value="Chromosome 4"/>
</dbReference>
<feature type="compositionally biased region" description="Basic and acidic residues" evidence="5">
    <location>
        <begin position="73"/>
        <end position="82"/>
    </location>
</feature>
<dbReference type="Pfam" id="PF13639">
    <property type="entry name" value="zf-RING_2"/>
    <property type="match status" value="1"/>
</dbReference>
<evidence type="ECO:0000313" key="8">
    <source>
        <dbReference type="Proteomes" id="UP001161247"/>
    </source>
</evidence>
<proteinExistence type="predicted"/>
<sequence length="307" mass="35418">MTSASELFHNRRSRLGRSSHLEFVGNGGEEQPAPPLYSHFSRLPPHHRRHHRQSYHHSNNHHHHPTSPSSSNTRRDLNRLDFDAFDPALPRRSPHHPRPHRPSFQDLDSSWLDQGSSSSAYEEVNIPQNGRTLRDRLRSAGSERLPGTVLLARERLLQRLRGVSISANRQRLRFPSSIHHNDNLIEDDFSLANRDWENEISQEWFTGAIPFNDILSVEKTKRPPGLTQEAVDDLQVEIFSKHSKNGEEGMSNGLEECSICLESFMEGDKLIRLTCEHRFHCYCLDPWLRQCGDCPYCRKAVQMRSDG</sequence>
<evidence type="ECO:0000256" key="3">
    <source>
        <dbReference type="ARBA" id="ARBA00022833"/>
    </source>
</evidence>
<feature type="region of interest" description="Disordered" evidence="5">
    <location>
        <begin position="22"/>
        <end position="112"/>
    </location>
</feature>
<dbReference type="PANTHER" id="PTHR45931">
    <property type="entry name" value="SI:CH211-59O9.10"/>
    <property type="match status" value="1"/>
</dbReference>
<evidence type="ECO:0000256" key="4">
    <source>
        <dbReference type="PROSITE-ProRule" id="PRU00175"/>
    </source>
</evidence>
<dbReference type="EMBL" id="OX459121">
    <property type="protein sequence ID" value="CAI9104313.1"/>
    <property type="molecule type" value="Genomic_DNA"/>
</dbReference>
<dbReference type="InterPro" id="IPR051834">
    <property type="entry name" value="RING_finger_E3_ligase"/>
</dbReference>
<feature type="compositionally biased region" description="Basic residues" evidence="5">
    <location>
        <begin position="92"/>
        <end position="101"/>
    </location>
</feature>
<keyword evidence="2 4" id="KW-0863">Zinc-finger</keyword>
<evidence type="ECO:0000256" key="5">
    <source>
        <dbReference type="SAM" id="MobiDB-lite"/>
    </source>
</evidence>
<keyword evidence="3" id="KW-0862">Zinc</keyword>
<dbReference type="GO" id="GO:0005634">
    <property type="term" value="C:nucleus"/>
    <property type="evidence" value="ECO:0007669"/>
    <property type="project" value="TreeGrafter"/>
</dbReference>
<accession>A0AAV1D9R0</accession>
<dbReference type="CDD" id="cd16454">
    <property type="entry name" value="RING-H2_PA-TM-RING"/>
    <property type="match status" value="1"/>
</dbReference>
<dbReference type="GO" id="GO:0006511">
    <property type="term" value="P:ubiquitin-dependent protein catabolic process"/>
    <property type="evidence" value="ECO:0007669"/>
    <property type="project" value="TreeGrafter"/>
</dbReference>
<evidence type="ECO:0000259" key="6">
    <source>
        <dbReference type="PROSITE" id="PS50089"/>
    </source>
</evidence>
<dbReference type="PROSITE" id="PS50089">
    <property type="entry name" value="ZF_RING_2"/>
    <property type="match status" value="1"/>
</dbReference>
<evidence type="ECO:0000256" key="2">
    <source>
        <dbReference type="ARBA" id="ARBA00022771"/>
    </source>
</evidence>
<evidence type="ECO:0000256" key="1">
    <source>
        <dbReference type="ARBA" id="ARBA00022723"/>
    </source>
</evidence>
<gene>
    <name evidence="7" type="ORF">OLC1_LOCUS13260</name>
</gene>
<dbReference type="PANTHER" id="PTHR45931:SF3">
    <property type="entry name" value="RING ZINC FINGER-CONTAINING PROTEIN"/>
    <property type="match status" value="1"/>
</dbReference>
<dbReference type="InterPro" id="IPR013083">
    <property type="entry name" value="Znf_RING/FYVE/PHD"/>
</dbReference>
<dbReference type="AlphaFoldDB" id="A0AAV1D9R0"/>
<dbReference type="InterPro" id="IPR001841">
    <property type="entry name" value="Znf_RING"/>
</dbReference>
<dbReference type="SMART" id="SM00184">
    <property type="entry name" value="RING"/>
    <property type="match status" value="1"/>
</dbReference>
<feature type="domain" description="RING-type" evidence="6">
    <location>
        <begin position="257"/>
        <end position="298"/>
    </location>
</feature>
<keyword evidence="8" id="KW-1185">Reference proteome</keyword>
<name>A0AAV1D9R0_OLDCO</name>
<dbReference type="GO" id="GO:0061630">
    <property type="term" value="F:ubiquitin protein ligase activity"/>
    <property type="evidence" value="ECO:0007669"/>
    <property type="project" value="TreeGrafter"/>
</dbReference>
<keyword evidence="1" id="KW-0479">Metal-binding</keyword>